<organism evidence="10 11">
    <name type="scientific">Streptomyces paludis</name>
    <dbReference type="NCBI Taxonomy" id="2282738"/>
    <lineage>
        <taxon>Bacteria</taxon>
        <taxon>Bacillati</taxon>
        <taxon>Actinomycetota</taxon>
        <taxon>Actinomycetes</taxon>
        <taxon>Kitasatosporales</taxon>
        <taxon>Streptomycetaceae</taxon>
        <taxon>Streptomyces</taxon>
    </lineage>
</organism>
<dbReference type="Proteomes" id="UP000253868">
    <property type="component" value="Chromosome"/>
</dbReference>
<keyword evidence="11" id="KW-1185">Reference proteome</keyword>
<evidence type="ECO:0000313" key="10">
    <source>
        <dbReference type="EMBL" id="AXG81304.1"/>
    </source>
</evidence>
<proteinExistence type="predicted"/>
<evidence type="ECO:0000259" key="9">
    <source>
        <dbReference type="SMART" id="SM00387"/>
    </source>
</evidence>
<sequence>MVRVEAPPIDQPSPVVRALALPVALMAAATAVVVAAAPDAARIPLVLYGVAATGVVAWCAAELARRRMTATLLRAQHAHRVAALERRLAEHDEESVRLGKELMPAAIHRLRQGQSPQEVMRDIVDADERYRELPAAQRSLLNSVLKIVDDEDAMRESAQRSFVNIARRVQSIVHQQASELREMEEAHGRNPEVFDDLLRIDHGTALIGRLADSIAVLGKARPGRQWPKPVPLFSVLRGAMSRILEYQRVDLHSIAKVAIVGTAVEPLIHACAELLDNATRYSPPQTRVHVTAVEVQTGIAIEIEDGGVSLSEEARARAERMLAKAQAGIDLNDLGETPRLGMAVVGRLCQMYHLQVSLRQSAYGGVRAVLIVPRDVVTTGPAPGIAHGIGATAGPRGVPNDLPTKDMLRPAHRVRAVTGPQPSAPVTVPRPAAAPVVVPAIEDDVPVVTEWTENGLPQRRSRGRAPLGSHNLGLINNGHASAAGGTYGSGGSYGTPPATVNGARPDRSPATGRPRGPGTDAPGRSAPGEEKPGPGIWLEAFTKAVNGTPQEPSAGAGEPPDRRPGDLGDSDDARDKGDLK</sequence>
<evidence type="ECO:0000256" key="7">
    <source>
        <dbReference type="SAM" id="MobiDB-lite"/>
    </source>
</evidence>
<evidence type="ECO:0000256" key="8">
    <source>
        <dbReference type="SAM" id="Phobius"/>
    </source>
</evidence>
<dbReference type="RefSeq" id="WP_114663845.1">
    <property type="nucleotide sequence ID" value="NZ_CP031194.1"/>
</dbReference>
<feature type="region of interest" description="Disordered" evidence="7">
    <location>
        <begin position="486"/>
        <end position="580"/>
    </location>
</feature>
<feature type="compositionally biased region" description="Basic and acidic residues" evidence="7">
    <location>
        <begin position="559"/>
        <end position="580"/>
    </location>
</feature>
<accession>A0A345HX80</accession>
<dbReference type="InterPro" id="IPR003594">
    <property type="entry name" value="HATPase_dom"/>
</dbReference>
<evidence type="ECO:0000256" key="3">
    <source>
        <dbReference type="ARBA" id="ARBA00022553"/>
    </source>
</evidence>
<evidence type="ECO:0000256" key="6">
    <source>
        <dbReference type="SAM" id="Coils"/>
    </source>
</evidence>
<dbReference type="PANTHER" id="PTHR45436:SF5">
    <property type="entry name" value="SENSOR HISTIDINE KINASE TRCS"/>
    <property type="match status" value="1"/>
</dbReference>
<evidence type="ECO:0000256" key="5">
    <source>
        <dbReference type="ARBA" id="ARBA00022777"/>
    </source>
</evidence>
<keyword evidence="8" id="KW-0812">Transmembrane</keyword>
<protein>
    <recommendedName>
        <fullName evidence="2">histidine kinase</fullName>
        <ecNumber evidence="2">2.7.13.3</ecNumber>
    </recommendedName>
</protein>
<dbReference type="GO" id="GO:0005886">
    <property type="term" value="C:plasma membrane"/>
    <property type="evidence" value="ECO:0007669"/>
    <property type="project" value="TreeGrafter"/>
</dbReference>
<dbReference type="EMBL" id="CP031194">
    <property type="protein sequence ID" value="AXG81304.1"/>
    <property type="molecule type" value="Genomic_DNA"/>
</dbReference>
<evidence type="ECO:0000313" key="11">
    <source>
        <dbReference type="Proteomes" id="UP000253868"/>
    </source>
</evidence>
<dbReference type="EC" id="2.7.13.3" evidence="2"/>
<dbReference type="SUPFAM" id="SSF55874">
    <property type="entry name" value="ATPase domain of HSP90 chaperone/DNA topoisomerase II/histidine kinase"/>
    <property type="match status" value="1"/>
</dbReference>
<dbReference type="InterPro" id="IPR050428">
    <property type="entry name" value="TCS_sensor_his_kinase"/>
</dbReference>
<name>A0A345HX80_9ACTN</name>
<feature type="region of interest" description="Disordered" evidence="7">
    <location>
        <begin position="452"/>
        <end position="472"/>
    </location>
</feature>
<dbReference type="GO" id="GO:0000160">
    <property type="term" value="P:phosphorelay signal transduction system"/>
    <property type="evidence" value="ECO:0007669"/>
    <property type="project" value="TreeGrafter"/>
</dbReference>
<evidence type="ECO:0000256" key="2">
    <source>
        <dbReference type="ARBA" id="ARBA00012438"/>
    </source>
</evidence>
<dbReference type="PANTHER" id="PTHR45436">
    <property type="entry name" value="SENSOR HISTIDINE KINASE YKOH"/>
    <property type="match status" value="1"/>
</dbReference>
<dbReference type="Pfam" id="PF02518">
    <property type="entry name" value="HATPase_c"/>
    <property type="match status" value="1"/>
</dbReference>
<keyword evidence="6" id="KW-0175">Coiled coil</keyword>
<keyword evidence="3" id="KW-0597">Phosphoprotein</keyword>
<gene>
    <name evidence="10" type="ORF">DVK44_30450</name>
</gene>
<dbReference type="KEGG" id="spad:DVK44_30450"/>
<dbReference type="SMART" id="SM00387">
    <property type="entry name" value="HATPase_c"/>
    <property type="match status" value="1"/>
</dbReference>
<dbReference type="AlphaFoldDB" id="A0A345HX80"/>
<feature type="transmembrane region" description="Helical" evidence="8">
    <location>
        <begin position="18"/>
        <end position="37"/>
    </location>
</feature>
<feature type="coiled-coil region" evidence="6">
    <location>
        <begin position="74"/>
        <end position="101"/>
    </location>
</feature>
<evidence type="ECO:0000256" key="4">
    <source>
        <dbReference type="ARBA" id="ARBA00022679"/>
    </source>
</evidence>
<dbReference type="GO" id="GO:0004673">
    <property type="term" value="F:protein histidine kinase activity"/>
    <property type="evidence" value="ECO:0007669"/>
    <property type="project" value="UniProtKB-EC"/>
</dbReference>
<feature type="transmembrane region" description="Helical" evidence="8">
    <location>
        <begin position="43"/>
        <end position="64"/>
    </location>
</feature>
<feature type="domain" description="Histidine kinase/HSP90-like ATPase" evidence="9">
    <location>
        <begin position="262"/>
        <end position="376"/>
    </location>
</feature>
<keyword evidence="8" id="KW-0472">Membrane</keyword>
<reference evidence="11" key="1">
    <citation type="submission" date="2018-07" db="EMBL/GenBank/DDBJ databases">
        <authorList>
            <person name="Zhao J."/>
        </authorList>
    </citation>
    <scope>NUCLEOTIDE SEQUENCE [LARGE SCALE GENOMIC DNA]</scope>
    <source>
        <strain evidence="11">GSSD-12</strain>
    </source>
</reference>
<comment type="catalytic activity">
    <reaction evidence="1">
        <text>ATP + protein L-histidine = ADP + protein N-phospho-L-histidine.</text>
        <dbReference type="EC" id="2.7.13.3"/>
    </reaction>
</comment>
<dbReference type="OrthoDB" id="4652229at2"/>
<evidence type="ECO:0000256" key="1">
    <source>
        <dbReference type="ARBA" id="ARBA00000085"/>
    </source>
</evidence>
<keyword evidence="4" id="KW-0808">Transferase</keyword>
<keyword evidence="8" id="KW-1133">Transmembrane helix</keyword>
<dbReference type="InterPro" id="IPR036890">
    <property type="entry name" value="HATPase_C_sf"/>
</dbReference>
<keyword evidence="5 10" id="KW-0418">Kinase</keyword>
<dbReference type="Gene3D" id="3.30.565.10">
    <property type="entry name" value="Histidine kinase-like ATPase, C-terminal domain"/>
    <property type="match status" value="1"/>
</dbReference>